<dbReference type="InterPro" id="IPR056029">
    <property type="entry name" value="DUF7610"/>
</dbReference>
<sequence length="229" mass="25299">MVMGYELLQKKLQEIATQLEYAAALPLDTPYHQLLSIAEGLDARFTFLKNLQSAEIQSQSQKPHELDHIAQVYENLKSIFKDWCSFRISTRFCTESGPNNFIFVEHKDSGGSSPDHDNASRRSYTESCLNDDRSLDSHSSQDPGIFLEGVIQEEQAVAKVKAEGCGQRERKKEESRLWLSGNGVCAVLSGVVMISVAVVGVVMADPVIANFCASCCYGSNQVEGFQPPT</sequence>
<dbReference type="Proteomes" id="UP001141806">
    <property type="component" value="Unassembled WGS sequence"/>
</dbReference>
<dbReference type="AlphaFoldDB" id="A0A9Q0GPC8"/>
<evidence type="ECO:0000313" key="4">
    <source>
        <dbReference type="Proteomes" id="UP001141806"/>
    </source>
</evidence>
<dbReference type="EMBL" id="JAMYWD010000012">
    <property type="protein sequence ID" value="KAJ4951044.1"/>
    <property type="molecule type" value="Genomic_DNA"/>
</dbReference>
<evidence type="ECO:0000313" key="3">
    <source>
        <dbReference type="EMBL" id="KAJ4951044.1"/>
    </source>
</evidence>
<dbReference type="OrthoDB" id="1190554at2759"/>
<keyword evidence="1" id="KW-0472">Membrane</keyword>
<comment type="caution">
    <text evidence="3">The sequence shown here is derived from an EMBL/GenBank/DDBJ whole genome shotgun (WGS) entry which is preliminary data.</text>
</comment>
<proteinExistence type="predicted"/>
<dbReference type="Pfam" id="PF24583">
    <property type="entry name" value="DUF7610"/>
    <property type="match status" value="1"/>
</dbReference>
<keyword evidence="1" id="KW-1133">Transmembrane helix</keyword>
<protein>
    <recommendedName>
        <fullName evidence="2">DUF7610 domain-containing protein</fullName>
    </recommendedName>
</protein>
<reference evidence="3" key="1">
    <citation type="journal article" date="2023" name="Plant J.">
        <title>The genome of the king protea, Protea cynaroides.</title>
        <authorList>
            <person name="Chang J."/>
            <person name="Duong T.A."/>
            <person name="Schoeman C."/>
            <person name="Ma X."/>
            <person name="Roodt D."/>
            <person name="Barker N."/>
            <person name="Li Z."/>
            <person name="Van de Peer Y."/>
            <person name="Mizrachi E."/>
        </authorList>
    </citation>
    <scope>NUCLEOTIDE SEQUENCE</scope>
    <source>
        <tissue evidence="3">Young leaves</tissue>
    </source>
</reference>
<organism evidence="3 4">
    <name type="scientific">Protea cynaroides</name>
    <dbReference type="NCBI Taxonomy" id="273540"/>
    <lineage>
        <taxon>Eukaryota</taxon>
        <taxon>Viridiplantae</taxon>
        <taxon>Streptophyta</taxon>
        <taxon>Embryophyta</taxon>
        <taxon>Tracheophyta</taxon>
        <taxon>Spermatophyta</taxon>
        <taxon>Magnoliopsida</taxon>
        <taxon>Proteales</taxon>
        <taxon>Proteaceae</taxon>
        <taxon>Protea</taxon>
    </lineage>
</organism>
<accession>A0A9Q0GPC8</accession>
<keyword evidence="4" id="KW-1185">Reference proteome</keyword>
<feature type="domain" description="DUF7610" evidence="2">
    <location>
        <begin position="8"/>
        <end position="86"/>
    </location>
</feature>
<keyword evidence="1" id="KW-0812">Transmembrane</keyword>
<evidence type="ECO:0000256" key="1">
    <source>
        <dbReference type="SAM" id="Phobius"/>
    </source>
</evidence>
<evidence type="ECO:0000259" key="2">
    <source>
        <dbReference type="Pfam" id="PF24583"/>
    </source>
</evidence>
<name>A0A9Q0GPC8_9MAGN</name>
<feature type="transmembrane region" description="Helical" evidence="1">
    <location>
        <begin position="177"/>
        <end position="204"/>
    </location>
</feature>
<gene>
    <name evidence="3" type="ORF">NE237_027876</name>
</gene>